<gene>
    <name evidence="2" type="ORF">METZ01_LOCUS494584</name>
</gene>
<dbReference type="InterPro" id="IPR028939">
    <property type="entry name" value="P5C_Rdtase_cat_N"/>
</dbReference>
<name>A0A383DBN5_9ZZZZ</name>
<dbReference type="Gene3D" id="3.40.50.720">
    <property type="entry name" value="NAD(P)-binding Rossmann-like Domain"/>
    <property type="match status" value="1"/>
</dbReference>
<protein>
    <recommendedName>
        <fullName evidence="1">Pyrroline-5-carboxylate reductase catalytic N-terminal domain-containing protein</fullName>
    </recommendedName>
</protein>
<evidence type="ECO:0000259" key="1">
    <source>
        <dbReference type="Pfam" id="PF03807"/>
    </source>
</evidence>
<proteinExistence type="predicted"/>
<dbReference type="AlphaFoldDB" id="A0A383DBN5"/>
<evidence type="ECO:0000313" key="2">
    <source>
        <dbReference type="EMBL" id="SVE41730.1"/>
    </source>
</evidence>
<accession>A0A383DBN5</accession>
<feature type="domain" description="Pyrroline-5-carboxylate reductase catalytic N-terminal" evidence="1">
    <location>
        <begin position="4"/>
        <end position="57"/>
    </location>
</feature>
<feature type="non-terminal residue" evidence="2">
    <location>
        <position position="58"/>
    </location>
</feature>
<dbReference type="InterPro" id="IPR036291">
    <property type="entry name" value="NAD(P)-bd_dom_sf"/>
</dbReference>
<dbReference type="Pfam" id="PF03807">
    <property type="entry name" value="F420_oxidored"/>
    <property type="match status" value="1"/>
</dbReference>
<reference evidence="2" key="1">
    <citation type="submission" date="2018-05" db="EMBL/GenBank/DDBJ databases">
        <authorList>
            <person name="Lanie J.A."/>
            <person name="Ng W.-L."/>
            <person name="Kazmierczak K.M."/>
            <person name="Andrzejewski T.M."/>
            <person name="Davidsen T.M."/>
            <person name="Wayne K.J."/>
            <person name="Tettelin H."/>
            <person name="Glass J.I."/>
            <person name="Rusch D."/>
            <person name="Podicherti R."/>
            <person name="Tsui H.-C.T."/>
            <person name="Winkler M.E."/>
        </authorList>
    </citation>
    <scope>NUCLEOTIDE SEQUENCE</scope>
</reference>
<dbReference type="EMBL" id="UINC01215837">
    <property type="protein sequence ID" value="SVE41730.1"/>
    <property type="molecule type" value="Genomic_DNA"/>
</dbReference>
<dbReference type="SUPFAM" id="SSF51735">
    <property type="entry name" value="NAD(P)-binding Rossmann-fold domains"/>
    <property type="match status" value="1"/>
</dbReference>
<organism evidence="2">
    <name type="scientific">marine metagenome</name>
    <dbReference type="NCBI Taxonomy" id="408172"/>
    <lineage>
        <taxon>unclassified sequences</taxon>
        <taxon>metagenomes</taxon>
        <taxon>ecological metagenomes</taxon>
    </lineage>
</organism>
<sequence>MNNIAFLGGGNIATAIIGGLLNTGYAGTDISVADPDQKQCRKLSQMGVSIASTNSQAS</sequence>